<keyword evidence="2" id="KW-1185">Reference proteome</keyword>
<reference evidence="1 2" key="1">
    <citation type="submission" date="2020-08" db="EMBL/GenBank/DDBJ databases">
        <title>Genome public.</title>
        <authorList>
            <person name="Liu C."/>
            <person name="Sun Q."/>
        </authorList>
    </citation>
    <scope>NUCLEOTIDE SEQUENCE [LARGE SCALE GENOMIC DNA]</scope>
    <source>
        <strain evidence="1 2">NSJ-79</strain>
    </source>
</reference>
<sequence>MNLKVFIIIGMCLPGCTRICAQGTGTTDSLSRHPLTHEIGIDFRPVYLIPTNEFFAGENAAWQPLRKSVSAHLKYSFRFHPESRNGKLYPHTYQGIGVSYHSFFDKAEIGTPVSVYAFQGSRIARLSPRLSLDYEWNFGASFGWEKYHPETNAYNYVVGSKINAYINLGFLLNWQLATGWRLTAGIDLSHFSNGNTQYPNAGVNTAGGRIGLVHTFGENAGAVMSGRPTTQHIQPHISYDIVLYGASKRKGVIKPDEAYLAPGSFGVAGFNFNPMYNFHKYFRAGASLDVQFDESANLKEHEADYTYQAEHRFYRPPFKEQLAIGLSARGELVMPIFTINVGIGYNVYHKCTDTQGMYQILALKTSVTRNLFLHVGYQLSKFKDPNNLMLGIGYRFHNKR</sequence>
<dbReference type="RefSeq" id="WP_186929104.1">
    <property type="nucleotide sequence ID" value="NZ_JACOOJ010000007.1"/>
</dbReference>
<dbReference type="Proteomes" id="UP000651475">
    <property type="component" value="Unassembled WGS sequence"/>
</dbReference>
<dbReference type="EMBL" id="JACOOJ010000007">
    <property type="protein sequence ID" value="MBC5632334.1"/>
    <property type="molecule type" value="Genomic_DNA"/>
</dbReference>
<dbReference type="Pfam" id="PF09411">
    <property type="entry name" value="PagL"/>
    <property type="match status" value="1"/>
</dbReference>
<name>A0ABR7DLN3_9BACT</name>
<dbReference type="InterPro" id="IPR018550">
    <property type="entry name" value="Lipid-A_deacylase-rel"/>
</dbReference>
<dbReference type="Gene3D" id="2.40.160.20">
    <property type="match status" value="1"/>
</dbReference>
<keyword evidence="1" id="KW-0378">Hydrolase</keyword>
<comment type="caution">
    <text evidence="1">The sequence shown here is derived from an EMBL/GenBank/DDBJ whole genome shotgun (WGS) entry which is preliminary data.</text>
</comment>
<protein>
    <submittedName>
        <fullName evidence="1">Acyloxyacyl hydrolase</fullName>
    </submittedName>
</protein>
<accession>A0ABR7DLN3</accession>
<organism evidence="1 2">
    <name type="scientific">Parabacteroides hominis</name>
    <dbReference type="NCBI Taxonomy" id="2763057"/>
    <lineage>
        <taxon>Bacteria</taxon>
        <taxon>Pseudomonadati</taxon>
        <taxon>Bacteroidota</taxon>
        <taxon>Bacteroidia</taxon>
        <taxon>Bacteroidales</taxon>
        <taxon>Tannerellaceae</taxon>
        <taxon>Parabacteroides</taxon>
    </lineage>
</organism>
<proteinExistence type="predicted"/>
<evidence type="ECO:0000313" key="1">
    <source>
        <dbReference type="EMBL" id="MBC5632334.1"/>
    </source>
</evidence>
<dbReference type="GO" id="GO:0016787">
    <property type="term" value="F:hydrolase activity"/>
    <property type="evidence" value="ECO:0007669"/>
    <property type="project" value="UniProtKB-KW"/>
</dbReference>
<evidence type="ECO:0000313" key="2">
    <source>
        <dbReference type="Proteomes" id="UP000651475"/>
    </source>
</evidence>
<gene>
    <name evidence="1" type="ORF">H8S65_06065</name>
</gene>